<keyword evidence="2" id="KW-1185">Reference proteome</keyword>
<evidence type="ECO:0008006" key="3">
    <source>
        <dbReference type="Google" id="ProtNLM"/>
    </source>
</evidence>
<dbReference type="EMBL" id="PDUG01000002">
    <property type="protein sequence ID" value="PIC43897.1"/>
    <property type="molecule type" value="Genomic_DNA"/>
</dbReference>
<reference evidence="2" key="1">
    <citation type="submission" date="2017-10" db="EMBL/GenBank/DDBJ databases">
        <title>Rapid genome shrinkage in a self-fertile nematode reveals novel sperm competition proteins.</title>
        <authorList>
            <person name="Yin D."/>
            <person name="Schwarz E.M."/>
            <person name="Thomas C.G."/>
            <person name="Felde R.L."/>
            <person name="Korf I.F."/>
            <person name="Cutter A.D."/>
            <person name="Schartner C.M."/>
            <person name="Ralston E.J."/>
            <person name="Meyer B.J."/>
            <person name="Haag E.S."/>
        </authorList>
    </citation>
    <scope>NUCLEOTIDE SEQUENCE [LARGE SCALE GENOMIC DNA]</scope>
    <source>
        <strain evidence="2">JU1422</strain>
    </source>
</reference>
<organism evidence="1 2">
    <name type="scientific">Caenorhabditis nigoni</name>
    <dbReference type="NCBI Taxonomy" id="1611254"/>
    <lineage>
        <taxon>Eukaryota</taxon>
        <taxon>Metazoa</taxon>
        <taxon>Ecdysozoa</taxon>
        <taxon>Nematoda</taxon>
        <taxon>Chromadorea</taxon>
        <taxon>Rhabditida</taxon>
        <taxon>Rhabditina</taxon>
        <taxon>Rhabditomorpha</taxon>
        <taxon>Rhabditoidea</taxon>
        <taxon>Rhabditidae</taxon>
        <taxon>Peloderinae</taxon>
        <taxon>Caenorhabditis</taxon>
    </lineage>
</organism>
<name>A0A2G5UWH4_9PELO</name>
<protein>
    <recommendedName>
        <fullName evidence="3">Zinc finger PHD-type domain-containing protein</fullName>
    </recommendedName>
</protein>
<dbReference type="Proteomes" id="UP000230233">
    <property type="component" value="Chromosome II"/>
</dbReference>
<accession>A0A2G5UWH4</accession>
<evidence type="ECO:0000313" key="1">
    <source>
        <dbReference type="EMBL" id="PIC43897.1"/>
    </source>
</evidence>
<dbReference type="AlphaFoldDB" id="A0A2G5UWH4"/>
<comment type="caution">
    <text evidence="1">The sequence shown here is derived from an EMBL/GenBank/DDBJ whole genome shotgun (WGS) entry which is preliminary data.</text>
</comment>
<sequence length="144" mass="17032">MDYCMTCFDEVADKEKTRFEKLKNKHDMFEDLLKCRKCNTHWHRCCAFHFGKTDEFECNTCRKKAGVKPTMRTLKSIELSTDALMMEKKAERSSGGSTRCPKIFTWQNLRQKSDKLSKKEDDKRYGPVVLQNTIREEIRVVNHL</sequence>
<gene>
    <name evidence="1" type="primary">Cnig_chr_II.g4461</name>
    <name evidence="1" type="ORF">B9Z55_004461</name>
</gene>
<proteinExistence type="predicted"/>
<evidence type="ECO:0000313" key="2">
    <source>
        <dbReference type="Proteomes" id="UP000230233"/>
    </source>
</evidence>